<proteinExistence type="predicted"/>
<feature type="domain" description="Thiamine pyrophosphate enzyme TPP-binding" evidence="2">
    <location>
        <begin position="64"/>
        <end position="214"/>
    </location>
</feature>
<dbReference type="InterPro" id="IPR029061">
    <property type="entry name" value="THDP-binding"/>
</dbReference>
<reference evidence="3 4" key="1">
    <citation type="submission" date="2019-02" db="EMBL/GenBank/DDBJ databases">
        <title>Deep-cultivation of Planctomycetes and their phenomic and genomic characterization uncovers novel biology.</title>
        <authorList>
            <person name="Wiegand S."/>
            <person name="Jogler M."/>
            <person name="Boedeker C."/>
            <person name="Pinto D."/>
            <person name="Vollmers J."/>
            <person name="Rivas-Marin E."/>
            <person name="Kohn T."/>
            <person name="Peeters S.H."/>
            <person name="Heuer A."/>
            <person name="Rast P."/>
            <person name="Oberbeckmann S."/>
            <person name="Bunk B."/>
            <person name="Jeske O."/>
            <person name="Meyerdierks A."/>
            <person name="Storesund J.E."/>
            <person name="Kallscheuer N."/>
            <person name="Luecker S."/>
            <person name="Lage O.M."/>
            <person name="Pohl T."/>
            <person name="Merkel B.J."/>
            <person name="Hornburger P."/>
            <person name="Mueller R.-W."/>
            <person name="Bruemmer F."/>
            <person name="Labrenz M."/>
            <person name="Spormann A.M."/>
            <person name="Op den Camp H."/>
            <person name="Overmann J."/>
            <person name="Amann R."/>
            <person name="Jetten M.S.M."/>
            <person name="Mascher T."/>
            <person name="Medema M.H."/>
            <person name="Devos D.P."/>
            <person name="Kaster A.-K."/>
            <person name="Ovreas L."/>
            <person name="Rohde M."/>
            <person name="Galperin M.Y."/>
            <person name="Jogler C."/>
        </authorList>
    </citation>
    <scope>NUCLEOTIDE SEQUENCE [LARGE SCALE GENOMIC DNA]</scope>
    <source>
        <strain evidence="3 4">ElP</strain>
    </source>
</reference>
<keyword evidence="4" id="KW-1185">Reference proteome</keyword>
<dbReference type="GO" id="GO:0016625">
    <property type="term" value="F:oxidoreductase activity, acting on the aldehyde or oxo group of donors, iron-sulfur protein as acceptor"/>
    <property type="evidence" value="ECO:0007669"/>
    <property type="project" value="UniProtKB-ARBA"/>
</dbReference>
<dbReference type="EMBL" id="CP036426">
    <property type="protein sequence ID" value="QDV35205.1"/>
    <property type="molecule type" value="Genomic_DNA"/>
</dbReference>
<dbReference type="PANTHER" id="PTHR48084">
    <property type="entry name" value="2-OXOGLUTARATE OXIDOREDUCTASE SUBUNIT KORB-RELATED"/>
    <property type="match status" value="1"/>
</dbReference>
<dbReference type="GO" id="GO:0045333">
    <property type="term" value="P:cellular respiration"/>
    <property type="evidence" value="ECO:0007669"/>
    <property type="project" value="UniProtKB-ARBA"/>
</dbReference>
<organism evidence="3 4">
    <name type="scientific">Tautonia plasticadhaerens</name>
    <dbReference type="NCBI Taxonomy" id="2527974"/>
    <lineage>
        <taxon>Bacteria</taxon>
        <taxon>Pseudomonadati</taxon>
        <taxon>Planctomycetota</taxon>
        <taxon>Planctomycetia</taxon>
        <taxon>Isosphaerales</taxon>
        <taxon>Isosphaeraceae</taxon>
        <taxon>Tautonia</taxon>
    </lineage>
</organism>
<dbReference type="PANTHER" id="PTHR48084:SF5">
    <property type="entry name" value="BLR6744 PROTEIN"/>
    <property type="match status" value="1"/>
</dbReference>
<dbReference type="Pfam" id="PF02775">
    <property type="entry name" value="TPP_enzyme_C"/>
    <property type="match status" value="1"/>
</dbReference>
<dbReference type="RefSeq" id="WP_145270641.1">
    <property type="nucleotide sequence ID" value="NZ_CP036426.1"/>
</dbReference>
<dbReference type="OrthoDB" id="9775140at2"/>
<dbReference type="KEGG" id="tpla:ElP_31080"/>
<evidence type="ECO:0000259" key="2">
    <source>
        <dbReference type="Pfam" id="PF02775"/>
    </source>
</evidence>
<protein>
    <submittedName>
        <fullName evidence="3">2-oxoglutarate oxidoreductase subunit KorB</fullName>
        <ecNumber evidence="3">1.2.-.-</ecNumber>
    </submittedName>
</protein>
<name>A0A518H2Z3_9BACT</name>
<accession>A0A518H2Z3</accession>
<sequence>MSRAEATVPVHSGDRTFELPLLAFQGSPSTLCKGCGHNSITSALIDASKALGINPYQAVKLSGIGCSSKTPAYFLNYSHGFNTLHGRMPSVATGAALANRELTVVGISGDGDTANIGLGQFKHACRRNLPMVYLVEDNGCYGLTKGQFSATAEFDAPLRRASGERNPSAPFDLCLEAIAAGATFVARSFAGDRKQLGALLRAALAHRGTAFLDVISPCVTFNDFPESRKGWDWAKSHEEPLQDLGFVPHFEPIEVEQSAGEATRVQMHDGSWITLRALNHAEHDVRDRASALRLLMDGREADEFLTGLLYVDPDRPDFVAAQRLTESPLSRLGDEDLRPSREAFREILDEL</sequence>
<evidence type="ECO:0000313" key="4">
    <source>
        <dbReference type="Proteomes" id="UP000317835"/>
    </source>
</evidence>
<evidence type="ECO:0000256" key="1">
    <source>
        <dbReference type="ARBA" id="ARBA00023002"/>
    </source>
</evidence>
<dbReference type="CDD" id="cd03375">
    <property type="entry name" value="TPP_OGFOR"/>
    <property type="match status" value="1"/>
</dbReference>
<dbReference type="Proteomes" id="UP000317835">
    <property type="component" value="Chromosome"/>
</dbReference>
<dbReference type="GO" id="GO:0030976">
    <property type="term" value="F:thiamine pyrophosphate binding"/>
    <property type="evidence" value="ECO:0007669"/>
    <property type="project" value="InterPro"/>
</dbReference>
<gene>
    <name evidence="3" type="primary">korB</name>
    <name evidence="3" type="ORF">ElP_31080</name>
</gene>
<dbReference type="Gene3D" id="3.40.50.970">
    <property type="match status" value="1"/>
</dbReference>
<dbReference type="InterPro" id="IPR051457">
    <property type="entry name" value="2-oxoacid:Fd_oxidoreductase"/>
</dbReference>
<dbReference type="EC" id="1.2.-.-" evidence="3"/>
<dbReference type="InterPro" id="IPR011766">
    <property type="entry name" value="TPP_enzyme_TPP-bd"/>
</dbReference>
<dbReference type="GO" id="GO:0044281">
    <property type="term" value="P:small molecule metabolic process"/>
    <property type="evidence" value="ECO:0007669"/>
    <property type="project" value="UniProtKB-ARBA"/>
</dbReference>
<dbReference type="SUPFAM" id="SSF52518">
    <property type="entry name" value="Thiamin diphosphate-binding fold (THDP-binding)"/>
    <property type="match status" value="1"/>
</dbReference>
<dbReference type="AlphaFoldDB" id="A0A518H2Z3"/>
<keyword evidence="1 3" id="KW-0560">Oxidoreductase</keyword>
<evidence type="ECO:0000313" key="3">
    <source>
        <dbReference type="EMBL" id="QDV35205.1"/>
    </source>
</evidence>